<sequence length="50" mass="5502">MRAARNAADLEVGAERFGAMMEERDRMTVTLALDCLGTGIIFTPFKLKIA</sequence>
<name>A0AAE2VWH1_9RHOB</name>
<reference evidence="1 2" key="1">
    <citation type="submission" date="2021-01" db="EMBL/GenBank/DDBJ databases">
        <title>Diatom-associated Roseobacters Show Island Model of Population Structure.</title>
        <authorList>
            <person name="Qu L."/>
            <person name="Feng X."/>
            <person name="Chen Y."/>
            <person name="Li L."/>
            <person name="Wang X."/>
            <person name="Hu Z."/>
            <person name="Wang H."/>
            <person name="Luo H."/>
        </authorList>
    </citation>
    <scope>NUCLEOTIDE SEQUENCE [LARGE SCALE GENOMIC DNA]</scope>
    <source>
        <strain evidence="1 2">TR60-84</strain>
    </source>
</reference>
<accession>A0AAE2VWH1</accession>
<evidence type="ECO:0000313" key="1">
    <source>
        <dbReference type="EMBL" id="MBM1712778.1"/>
    </source>
</evidence>
<dbReference type="Proteomes" id="UP000732193">
    <property type="component" value="Unassembled WGS sequence"/>
</dbReference>
<dbReference type="RefSeq" id="WP_203241357.1">
    <property type="nucleotide sequence ID" value="NZ_JAFBRH010000001.1"/>
</dbReference>
<protein>
    <submittedName>
        <fullName evidence="1">Uncharacterized protein</fullName>
    </submittedName>
</protein>
<gene>
    <name evidence="1" type="ORF">JQV55_04305</name>
</gene>
<comment type="caution">
    <text evidence="1">The sequence shown here is derived from an EMBL/GenBank/DDBJ whole genome shotgun (WGS) entry which is preliminary data.</text>
</comment>
<evidence type="ECO:0000313" key="2">
    <source>
        <dbReference type="Proteomes" id="UP000732193"/>
    </source>
</evidence>
<proteinExistence type="predicted"/>
<dbReference type="AlphaFoldDB" id="A0AAE2VWH1"/>
<organism evidence="1 2">
    <name type="scientific">Sulfitobacter geojensis</name>
    <dbReference type="NCBI Taxonomy" id="1342299"/>
    <lineage>
        <taxon>Bacteria</taxon>
        <taxon>Pseudomonadati</taxon>
        <taxon>Pseudomonadota</taxon>
        <taxon>Alphaproteobacteria</taxon>
        <taxon>Rhodobacterales</taxon>
        <taxon>Roseobacteraceae</taxon>
        <taxon>Sulfitobacter</taxon>
    </lineage>
</organism>
<keyword evidence="2" id="KW-1185">Reference proteome</keyword>
<dbReference type="EMBL" id="JAFBRM010000001">
    <property type="protein sequence ID" value="MBM1712778.1"/>
    <property type="molecule type" value="Genomic_DNA"/>
</dbReference>